<dbReference type="InterPro" id="IPR028325">
    <property type="entry name" value="VG_K_chnl"/>
</dbReference>
<proteinExistence type="predicted"/>
<comment type="subcellular location">
    <subcellularLocation>
        <location evidence="1">Membrane</location>
        <topology evidence="1">Multi-pass membrane protein</topology>
    </subcellularLocation>
</comment>
<sequence length="272" mass="30679">MSGLPRLKHRVYSILKVSRKPGDASWNFDVFIIILIVGNVAAMLLESIEPIRLKYSAEFKLFEIFSVTIFSLEYILRIWTANISPAYPSPVKGRLKYALSPLALVDLLAILPFFLPFVGVDLRLLRVLRIFRIFRVFKIARYVTALALMNRVVSQKKEELVLSLIFTLSLLLITSTLMYYIENEAQPENFSSIPETMWWGIATLTTVGYGDIYPVTPLGQFMGGVIAVIGIGLFALPTGILASGFSEELTNRKEKINCCPTCGRPKIQEYEI</sequence>
<evidence type="ECO:0000256" key="12">
    <source>
        <dbReference type="SAM" id="Phobius"/>
    </source>
</evidence>
<feature type="domain" description="Ion transport" evidence="13">
    <location>
        <begin position="27"/>
        <end position="248"/>
    </location>
</feature>
<dbReference type="Gene3D" id="1.20.120.350">
    <property type="entry name" value="Voltage-gated potassium channels. Chain C"/>
    <property type="match status" value="1"/>
</dbReference>
<dbReference type="EMBL" id="JAVRHQ010000001">
    <property type="protein sequence ID" value="MDT0641636.1"/>
    <property type="molecule type" value="Genomic_DNA"/>
</dbReference>
<keyword evidence="8 12" id="KW-1133">Transmembrane helix</keyword>
<feature type="transmembrane region" description="Helical" evidence="12">
    <location>
        <begin position="26"/>
        <end position="45"/>
    </location>
</feature>
<evidence type="ECO:0000256" key="10">
    <source>
        <dbReference type="ARBA" id="ARBA00023136"/>
    </source>
</evidence>
<protein>
    <submittedName>
        <fullName evidence="14">Ion transporter</fullName>
    </submittedName>
</protein>
<dbReference type="InterPro" id="IPR027359">
    <property type="entry name" value="Volt_channel_dom_sf"/>
</dbReference>
<evidence type="ECO:0000256" key="4">
    <source>
        <dbReference type="ARBA" id="ARBA00022692"/>
    </source>
</evidence>
<keyword evidence="11" id="KW-0407">Ion channel</keyword>
<dbReference type="RefSeq" id="WP_311533340.1">
    <property type="nucleotide sequence ID" value="NZ_JAVRHQ010000001.1"/>
</dbReference>
<reference evidence="14 15" key="1">
    <citation type="submission" date="2023-09" db="EMBL/GenBank/DDBJ databases">
        <authorList>
            <person name="Rey-Velasco X."/>
        </authorList>
    </citation>
    <scope>NUCLEOTIDE SEQUENCE [LARGE SCALE GENOMIC DNA]</scope>
    <source>
        <strain evidence="14 15">F363</strain>
    </source>
</reference>
<dbReference type="Pfam" id="PF00520">
    <property type="entry name" value="Ion_trans"/>
    <property type="match status" value="1"/>
</dbReference>
<dbReference type="PANTHER" id="PTHR11537">
    <property type="entry name" value="VOLTAGE-GATED POTASSIUM CHANNEL"/>
    <property type="match status" value="1"/>
</dbReference>
<evidence type="ECO:0000256" key="3">
    <source>
        <dbReference type="ARBA" id="ARBA00022538"/>
    </source>
</evidence>
<dbReference type="SUPFAM" id="SSF81324">
    <property type="entry name" value="Voltage-gated potassium channels"/>
    <property type="match status" value="1"/>
</dbReference>
<keyword evidence="7" id="KW-0630">Potassium</keyword>
<keyword evidence="2" id="KW-0813">Transport</keyword>
<gene>
    <name evidence="14" type="ORF">RM553_02215</name>
</gene>
<evidence type="ECO:0000256" key="1">
    <source>
        <dbReference type="ARBA" id="ARBA00004141"/>
    </source>
</evidence>
<evidence type="ECO:0000256" key="7">
    <source>
        <dbReference type="ARBA" id="ARBA00022958"/>
    </source>
</evidence>
<name>A0ABU3C5L2_9FLAO</name>
<dbReference type="PRINTS" id="PR00169">
    <property type="entry name" value="KCHANNEL"/>
</dbReference>
<evidence type="ECO:0000256" key="6">
    <source>
        <dbReference type="ARBA" id="ARBA00022882"/>
    </source>
</evidence>
<evidence type="ECO:0000256" key="5">
    <source>
        <dbReference type="ARBA" id="ARBA00022826"/>
    </source>
</evidence>
<dbReference type="PANTHER" id="PTHR11537:SF254">
    <property type="entry name" value="POTASSIUM VOLTAGE-GATED CHANNEL PROTEIN SHAB"/>
    <property type="match status" value="1"/>
</dbReference>
<organism evidence="14 15">
    <name type="scientific">Autumnicola tepida</name>
    <dbReference type="NCBI Taxonomy" id="3075595"/>
    <lineage>
        <taxon>Bacteria</taxon>
        <taxon>Pseudomonadati</taxon>
        <taxon>Bacteroidota</taxon>
        <taxon>Flavobacteriia</taxon>
        <taxon>Flavobacteriales</taxon>
        <taxon>Flavobacteriaceae</taxon>
        <taxon>Autumnicola</taxon>
    </lineage>
</organism>
<evidence type="ECO:0000259" key="13">
    <source>
        <dbReference type="Pfam" id="PF00520"/>
    </source>
</evidence>
<keyword evidence="15" id="KW-1185">Reference proteome</keyword>
<keyword evidence="3" id="KW-0633">Potassium transport</keyword>
<dbReference type="Proteomes" id="UP001262889">
    <property type="component" value="Unassembled WGS sequence"/>
</dbReference>
<feature type="transmembrane region" description="Helical" evidence="12">
    <location>
        <begin position="57"/>
        <end position="76"/>
    </location>
</feature>
<feature type="transmembrane region" description="Helical" evidence="12">
    <location>
        <begin position="160"/>
        <end position="181"/>
    </location>
</feature>
<evidence type="ECO:0000313" key="14">
    <source>
        <dbReference type="EMBL" id="MDT0641636.1"/>
    </source>
</evidence>
<keyword evidence="10 12" id="KW-0472">Membrane</keyword>
<accession>A0ABU3C5L2</accession>
<evidence type="ECO:0000256" key="9">
    <source>
        <dbReference type="ARBA" id="ARBA00023065"/>
    </source>
</evidence>
<feature type="transmembrane region" description="Helical" evidence="12">
    <location>
        <begin position="97"/>
        <end position="118"/>
    </location>
</feature>
<evidence type="ECO:0000256" key="2">
    <source>
        <dbReference type="ARBA" id="ARBA00022448"/>
    </source>
</evidence>
<comment type="caution">
    <text evidence="14">The sequence shown here is derived from an EMBL/GenBank/DDBJ whole genome shotgun (WGS) entry which is preliminary data.</text>
</comment>
<keyword evidence="9" id="KW-0406">Ion transport</keyword>
<dbReference type="Gene3D" id="1.10.287.70">
    <property type="match status" value="1"/>
</dbReference>
<keyword evidence="6" id="KW-0851">Voltage-gated channel</keyword>
<keyword evidence="4 12" id="KW-0812">Transmembrane</keyword>
<keyword evidence="5" id="KW-0631">Potassium channel</keyword>
<evidence type="ECO:0000256" key="11">
    <source>
        <dbReference type="ARBA" id="ARBA00023303"/>
    </source>
</evidence>
<evidence type="ECO:0000256" key="8">
    <source>
        <dbReference type="ARBA" id="ARBA00022989"/>
    </source>
</evidence>
<evidence type="ECO:0000313" key="15">
    <source>
        <dbReference type="Proteomes" id="UP001262889"/>
    </source>
</evidence>
<feature type="transmembrane region" description="Helical" evidence="12">
    <location>
        <begin position="221"/>
        <end position="245"/>
    </location>
</feature>
<dbReference type="InterPro" id="IPR005821">
    <property type="entry name" value="Ion_trans_dom"/>
</dbReference>